<evidence type="ECO:0000313" key="5">
    <source>
        <dbReference type="Proteomes" id="UP000324252"/>
    </source>
</evidence>
<dbReference type="Pfam" id="PF01774">
    <property type="entry name" value="UreD"/>
    <property type="match status" value="1"/>
</dbReference>
<reference evidence="4 5" key="1">
    <citation type="submission" date="2016-11" db="EMBL/GenBank/DDBJ databases">
        <authorList>
            <person name="Varghese N."/>
            <person name="Submissions S."/>
        </authorList>
    </citation>
    <scope>NUCLEOTIDE SEQUENCE [LARGE SCALE GENOMIC DNA]</scope>
    <source>
        <strain evidence="4 5">DSM 29620</strain>
    </source>
</reference>
<comment type="similarity">
    <text evidence="1 3">Belongs to the UreD family.</text>
</comment>
<gene>
    <name evidence="3" type="primary">ureD</name>
    <name evidence="4" type="ORF">SAMN05444142_104333</name>
</gene>
<comment type="subunit">
    <text evidence="3">UreD, UreF and UreG form a complex that acts as a GTP-hydrolysis-dependent molecular chaperone, activating the urease apoprotein by helping to assemble the nickel containing metallocenter of UreC. The UreE protein probably delivers the nickel.</text>
</comment>
<accession>A0A1H0HQF4</accession>
<evidence type="ECO:0000256" key="1">
    <source>
        <dbReference type="ARBA" id="ARBA00007177"/>
    </source>
</evidence>
<dbReference type="HAMAP" id="MF_01384">
    <property type="entry name" value="UreD"/>
    <property type="match status" value="1"/>
</dbReference>
<protein>
    <recommendedName>
        <fullName evidence="3">Urease accessory protein UreD</fullName>
    </recommendedName>
</protein>
<organism evidence="4 5">
    <name type="scientific">Lutimaribacter pacificus</name>
    <dbReference type="NCBI Taxonomy" id="391948"/>
    <lineage>
        <taxon>Bacteria</taxon>
        <taxon>Pseudomonadati</taxon>
        <taxon>Pseudomonadota</taxon>
        <taxon>Alphaproteobacteria</taxon>
        <taxon>Rhodobacterales</taxon>
        <taxon>Roseobacteraceae</taxon>
        <taxon>Lutimaribacter</taxon>
    </lineage>
</organism>
<evidence type="ECO:0000256" key="2">
    <source>
        <dbReference type="ARBA" id="ARBA00023186"/>
    </source>
</evidence>
<dbReference type="RefSeq" id="WP_149788282.1">
    <property type="nucleotide sequence ID" value="NZ_FNIO01000004.1"/>
</dbReference>
<sequence>MTLPMRPSPARIVTAQPRAEGAMHLSVKAQGAGSALDRYRASGAFKALFPRRAPGGGVEAIAINTAGGITGGDRFSLHATAGPRAHLTLTTQAAERAYRSAGGWGRVDTRLTVSEGATLFWLPQELILYDGSALRRSLRADLAGTARLLLVEPVIFGRAAMGEVLETARFHDEIALFRAGVPLCCDRVRMDGDIAAQLSRRAVAQAGGAMASLVCVAPDAGAHLAAIRADLPETGGVSLLHPDVLVLRIVAQDGFHLRRHLLPILDRLSNDTLPTSWRL</sequence>
<comment type="function">
    <text evidence="3">Required for maturation of urease via the functional incorporation of the urease nickel metallocenter.</text>
</comment>
<dbReference type="AlphaFoldDB" id="A0A1H0HQF4"/>
<name>A0A1H0HQF4_9RHOB</name>
<dbReference type="EMBL" id="FQZZ01000004">
    <property type="protein sequence ID" value="SHK32596.1"/>
    <property type="molecule type" value="Genomic_DNA"/>
</dbReference>
<keyword evidence="3" id="KW-0963">Cytoplasm</keyword>
<evidence type="ECO:0000313" key="4">
    <source>
        <dbReference type="EMBL" id="SHK32596.1"/>
    </source>
</evidence>
<dbReference type="GO" id="GO:0016151">
    <property type="term" value="F:nickel cation binding"/>
    <property type="evidence" value="ECO:0007669"/>
    <property type="project" value="UniProtKB-UniRule"/>
</dbReference>
<keyword evidence="2 3" id="KW-0143">Chaperone</keyword>
<dbReference type="PANTHER" id="PTHR33643">
    <property type="entry name" value="UREASE ACCESSORY PROTEIN D"/>
    <property type="match status" value="1"/>
</dbReference>
<proteinExistence type="inferred from homology"/>
<comment type="subcellular location">
    <subcellularLocation>
        <location evidence="3">Cytoplasm</location>
    </subcellularLocation>
</comment>
<dbReference type="InterPro" id="IPR002669">
    <property type="entry name" value="UreD"/>
</dbReference>
<keyword evidence="3" id="KW-0996">Nickel insertion</keyword>
<dbReference type="PANTHER" id="PTHR33643:SF1">
    <property type="entry name" value="UREASE ACCESSORY PROTEIN D"/>
    <property type="match status" value="1"/>
</dbReference>
<evidence type="ECO:0000256" key="3">
    <source>
        <dbReference type="HAMAP-Rule" id="MF_01384"/>
    </source>
</evidence>
<dbReference type="Proteomes" id="UP000324252">
    <property type="component" value="Unassembled WGS sequence"/>
</dbReference>
<dbReference type="GO" id="GO:0005737">
    <property type="term" value="C:cytoplasm"/>
    <property type="evidence" value="ECO:0007669"/>
    <property type="project" value="UniProtKB-SubCell"/>
</dbReference>
<dbReference type="OrthoDB" id="9798842at2"/>
<keyword evidence="5" id="KW-1185">Reference proteome</keyword>